<sequence>MLSAYYTAIQITPRIIPKLSGIIFENMKHDLNFIQQIKKNHGSVYDFSDCLNEFKYTHYLNMANVITDSIKYFQDSFNRITNGQENNNNKLDVNLKKYHSKCLPGMPPIYIFGGFNRDMLSGRIYNDIDIRFGSKNFLDLFIEYCIPKNYNIIDLKKYISNGQSKYYCKSKNIQIITTGYEDYPITLDLTYILPGSYMQTIFHEHPDMDVNTIISSGYYQNNLLNMDTFNKKCDLQETIKNCQNGCFIILSPKGEPIIDHCADTFYEFDNYGNIIKMNNDGYDYTYYYNSKYPNCISKYDNSKKGKYLCERINKMLSNGWIYLNKPCKNPWCILAPQNLSFKFIQYLELSGIQCGIWKNSSLPNNSIRFNFLSFHRFN</sequence>
<keyword evidence="2" id="KW-1185">Reference proteome</keyword>
<dbReference type="RefSeq" id="YP_007354147.1">
    <property type="nucleotide sequence ID" value="NC_020104.1"/>
</dbReference>
<dbReference type="OrthoDB" id="22462at10239"/>
<dbReference type="InterPro" id="IPR043908">
    <property type="entry name" value="DUF5769"/>
</dbReference>
<dbReference type="KEGG" id="vg:14446081"/>
<dbReference type="GeneID" id="14446081"/>
<accession>L7RC03</accession>
<evidence type="ECO:0000313" key="1">
    <source>
        <dbReference type="EMBL" id="AGC01711.1"/>
    </source>
</evidence>
<gene>
    <name evidence="1" type="ORF">Moumou_00167</name>
</gene>
<dbReference type="EMBL" id="JX962719">
    <property type="protein sequence ID" value="AGC01711.1"/>
    <property type="molecule type" value="Genomic_DNA"/>
</dbReference>
<evidence type="ECO:0000313" key="2">
    <source>
        <dbReference type="Proteomes" id="UP000201640"/>
    </source>
</evidence>
<name>L7RC03_9VIRU</name>
<reference evidence="1 2" key="1">
    <citation type="journal article" date="2012" name="Genome Biol. Evol.">
        <title>Related Giant Viruses in Distant Locations and Different Habitats: Acanthamoeba polyphaga moumouvirus Represents a Third Lineage of the Mimiviridae That Is Close to the Megavirus Lineage.</title>
        <authorList>
            <person name="Yoosuf N."/>
            <person name="Yutin N."/>
            <person name="Colson P."/>
            <person name="Shabalina S.A."/>
            <person name="Pagnier I."/>
            <person name="Robert C."/>
            <person name="Azza S."/>
            <person name="Klose T."/>
            <person name="Wong J."/>
            <person name="Rossmann M.G."/>
            <person name="La Scola B."/>
            <person name="Raoult D."/>
            <person name="Koonin E.V."/>
        </authorList>
    </citation>
    <scope>NUCLEOTIDE SEQUENCE [LARGE SCALE GENOMIC DNA]</scope>
    <source>
        <strain evidence="1 2">M10A</strain>
    </source>
</reference>
<proteinExistence type="predicted"/>
<dbReference type="Proteomes" id="UP000201640">
    <property type="component" value="Segment"/>
</dbReference>
<dbReference type="Pfam" id="PF19073">
    <property type="entry name" value="DUF5769"/>
    <property type="match status" value="1"/>
</dbReference>
<protein>
    <submittedName>
        <fullName evidence="1">Uncharacterized protein</fullName>
    </submittedName>
</protein>
<organism evidence="1 2">
    <name type="scientific">Acanthamoeba polyphaga moumouvirus</name>
    <dbReference type="NCBI Taxonomy" id="1269028"/>
    <lineage>
        <taxon>Viruses</taxon>
        <taxon>Varidnaviria</taxon>
        <taxon>Bamfordvirae</taxon>
        <taxon>Nucleocytoviricota</taxon>
        <taxon>Megaviricetes</taxon>
        <taxon>Imitervirales</taxon>
        <taxon>Mimiviridae</taxon>
        <taxon>Megamimivirinae</taxon>
        <taxon>Moumouvirus</taxon>
    </lineage>
</organism>